<sequence length="181" mass="20568">MDSDETLESVVADSRKKLIVALMRMLPSAEAEEVAQEAFLKLHQSEKVLAPEHVRPYLFKIARNLALSRLRHQKVVVQSNSKLFIQYQLSGDVMSSEELLSNARDKTILLEAINAMPPICRQVFVYRKIHEKSHTEISQLMGISINTVQNHLSNGMKLCRQYILTIQLAHIDSMPSTKKVS</sequence>
<keyword evidence="4" id="KW-0804">Transcription</keyword>
<protein>
    <submittedName>
        <fullName evidence="7">Sigma-70 family RNA polymerase sigma factor</fullName>
    </submittedName>
</protein>
<dbReference type="PANTHER" id="PTHR43133:SF63">
    <property type="entry name" value="RNA POLYMERASE SIGMA FACTOR FECI-RELATED"/>
    <property type="match status" value="1"/>
</dbReference>
<accession>A0ABY5TNL0</accession>
<evidence type="ECO:0000256" key="2">
    <source>
        <dbReference type="ARBA" id="ARBA00023015"/>
    </source>
</evidence>
<evidence type="ECO:0000259" key="5">
    <source>
        <dbReference type="Pfam" id="PF04542"/>
    </source>
</evidence>
<evidence type="ECO:0000313" key="8">
    <source>
        <dbReference type="Proteomes" id="UP001059934"/>
    </source>
</evidence>
<evidence type="ECO:0000313" key="7">
    <source>
        <dbReference type="EMBL" id="UVW35438.1"/>
    </source>
</evidence>
<dbReference type="InterPro" id="IPR014284">
    <property type="entry name" value="RNA_pol_sigma-70_dom"/>
</dbReference>
<evidence type="ECO:0000259" key="6">
    <source>
        <dbReference type="Pfam" id="PF08281"/>
    </source>
</evidence>
<evidence type="ECO:0000256" key="4">
    <source>
        <dbReference type="ARBA" id="ARBA00023163"/>
    </source>
</evidence>
<keyword evidence="3" id="KW-0731">Sigma factor</keyword>
<comment type="similarity">
    <text evidence="1">Belongs to the sigma-70 factor family. ECF subfamily.</text>
</comment>
<dbReference type="Proteomes" id="UP001059934">
    <property type="component" value="Chromosome"/>
</dbReference>
<dbReference type="InterPro" id="IPR039425">
    <property type="entry name" value="RNA_pol_sigma-70-like"/>
</dbReference>
<dbReference type="SUPFAM" id="SSF88659">
    <property type="entry name" value="Sigma3 and sigma4 domains of RNA polymerase sigma factors"/>
    <property type="match status" value="1"/>
</dbReference>
<keyword evidence="8" id="KW-1185">Reference proteome</keyword>
<dbReference type="Pfam" id="PF04542">
    <property type="entry name" value="Sigma70_r2"/>
    <property type="match status" value="1"/>
</dbReference>
<dbReference type="InterPro" id="IPR013324">
    <property type="entry name" value="RNA_pol_sigma_r3/r4-like"/>
</dbReference>
<dbReference type="CDD" id="cd06171">
    <property type="entry name" value="Sigma70_r4"/>
    <property type="match status" value="1"/>
</dbReference>
<dbReference type="InterPro" id="IPR036388">
    <property type="entry name" value="WH-like_DNA-bd_sf"/>
</dbReference>
<dbReference type="EMBL" id="CP103416">
    <property type="protein sequence ID" value="UVW35438.1"/>
    <property type="molecule type" value="Genomic_DNA"/>
</dbReference>
<evidence type="ECO:0000256" key="1">
    <source>
        <dbReference type="ARBA" id="ARBA00010641"/>
    </source>
</evidence>
<gene>
    <name evidence="7" type="ORF">NYF23_02225</name>
</gene>
<dbReference type="InterPro" id="IPR013325">
    <property type="entry name" value="RNA_pol_sigma_r2"/>
</dbReference>
<keyword evidence="2" id="KW-0805">Transcription regulation</keyword>
<dbReference type="Gene3D" id="1.10.1740.10">
    <property type="match status" value="1"/>
</dbReference>
<organism evidence="7 8">
    <name type="scientific">SAR92 clade bacterium H455</name>
    <dbReference type="NCBI Taxonomy" id="2974818"/>
    <lineage>
        <taxon>Bacteria</taxon>
        <taxon>Pseudomonadati</taxon>
        <taxon>Pseudomonadota</taxon>
        <taxon>Gammaproteobacteria</taxon>
        <taxon>Cellvibrionales</taxon>
        <taxon>Porticoccaceae</taxon>
        <taxon>SAR92 clade</taxon>
    </lineage>
</organism>
<dbReference type="NCBIfam" id="TIGR02937">
    <property type="entry name" value="sigma70-ECF"/>
    <property type="match status" value="1"/>
</dbReference>
<dbReference type="PANTHER" id="PTHR43133">
    <property type="entry name" value="RNA POLYMERASE ECF-TYPE SIGMA FACTO"/>
    <property type="match status" value="1"/>
</dbReference>
<dbReference type="InterPro" id="IPR007627">
    <property type="entry name" value="RNA_pol_sigma70_r2"/>
</dbReference>
<name>A0ABY5TNL0_9GAMM</name>
<dbReference type="InterPro" id="IPR013249">
    <property type="entry name" value="RNA_pol_sigma70_r4_t2"/>
</dbReference>
<dbReference type="SUPFAM" id="SSF88946">
    <property type="entry name" value="Sigma2 domain of RNA polymerase sigma factors"/>
    <property type="match status" value="1"/>
</dbReference>
<dbReference type="Gene3D" id="1.10.10.10">
    <property type="entry name" value="Winged helix-like DNA-binding domain superfamily/Winged helix DNA-binding domain"/>
    <property type="match status" value="1"/>
</dbReference>
<feature type="domain" description="RNA polymerase sigma factor 70 region 4 type 2" evidence="6">
    <location>
        <begin position="108"/>
        <end position="159"/>
    </location>
</feature>
<proteinExistence type="inferred from homology"/>
<dbReference type="Pfam" id="PF08281">
    <property type="entry name" value="Sigma70_r4_2"/>
    <property type="match status" value="1"/>
</dbReference>
<feature type="domain" description="RNA polymerase sigma-70 region 2" evidence="5">
    <location>
        <begin position="21"/>
        <end position="74"/>
    </location>
</feature>
<evidence type="ECO:0000256" key="3">
    <source>
        <dbReference type="ARBA" id="ARBA00023082"/>
    </source>
</evidence>
<reference evidence="7" key="1">
    <citation type="submission" date="2022-08" db="EMBL/GenBank/DDBJ databases">
        <title>Catabolic pathway analysis in culturable SAR92 clade bacteria reveals their overlooked roles in DMSP degradation in coastal seas.</title>
        <authorList>
            <person name="He X."/>
            <person name="Zhang X."/>
            <person name="Zhang Y."/>
        </authorList>
    </citation>
    <scope>NUCLEOTIDE SEQUENCE</scope>
    <source>
        <strain evidence="7">H455</strain>
    </source>
</reference>